<sequence length="81" mass="8805">MLSVSAWWSRVCAIASAQASKSYEFVARVRDDGHDEAAGDPATQPPWTTRSTKFNAGTTAPLLITTTTCKHTSLNYISMLL</sequence>
<dbReference type="Proteomes" id="UP001431783">
    <property type="component" value="Unassembled WGS sequence"/>
</dbReference>
<gene>
    <name evidence="1" type="ORF">WA026_005794</name>
</gene>
<organism evidence="1 2">
    <name type="scientific">Henosepilachna vigintioctopunctata</name>
    <dbReference type="NCBI Taxonomy" id="420089"/>
    <lineage>
        <taxon>Eukaryota</taxon>
        <taxon>Metazoa</taxon>
        <taxon>Ecdysozoa</taxon>
        <taxon>Arthropoda</taxon>
        <taxon>Hexapoda</taxon>
        <taxon>Insecta</taxon>
        <taxon>Pterygota</taxon>
        <taxon>Neoptera</taxon>
        <taxon>Endopterygota</taxon>
        <taxon>Coleoptera</taxon>
        <taxon>Polyphaga</taxon>
        <taxon>Cucujiformia</taxon>
        <taxon>Coccinelloidea</taxon>
        <taxon>Coccinellidae</taxon>
        <taxon>Epilachninae</taxon>
        <taxon>Epilachnini</taxon>
        <taxon>Henosepilachna</taxon>
    </lineage>
</organism>
<name>A0AAW1U1Z1_9CUCU</name>
<dbReference type="EMBL" id="JARQZJ010000032">
    <property type="protein sequence ID" value="KAK9874978.1"/>
    <property type="molecule type" value="Genomic_DNA"/>
</dbReference>
<reference evidence="1 2" key="1">
    <citation type="submission" date="2023-03" db="EMBL/GenBank/DDBJ databases">
        <title>Genome insight into feeding habits of ladybird beetles.</title>
        <authorList>
            <person name="Li H.-S."/>
            <person name="Huang Y.-H."/>
            <person name="Pang H."/>
        </authorList>
    </citation>
    <scope>NUCLEOTIDE SEQUENCE [LARGE SCALE GENOMIC DNA]</scope>
    <source>
        <strain evidence="1">SYSU_2023b</strain>
        <tissue evidence="1">Whole body</tissue>
    </source>
</reference>
<keyword evidence="2" id="KW-1185">Reference proteome</keyword>
<evidence type="ECO:0008006" key="3">
    <source>
        <dbReference type="Google" id="ProtNLM"/>
    </source>
</evidence>
<evidence type="ECO:0000313" key="2">
    <source>
        <dbReference type="Proteomes" id="UP001431783"/>
    </source>
</evidence>
<comment type="caution">
    <text evidence="1">The sequence shown here is derived from an EMBL/GenBank/DDBJ whole genome shotgun (WGS) entry which is preliminary data.</text>
</comment>
<evidence type="ECO:0000313" key="1">
    <source>
        <dbReference type="EMBL" id="KAK9874978.1"/>
    </source>
</evidence>
<proteinExistence type="predicted"/>
<dbReference type="AlphaFoldDB" id="A0AAW1U1Z1"/>
<protein>
    <recommendedName>
        <fullName evidence="3">Secreted protein</fullName>
    </recommendedName>
</protein>
<accession>A0AAW1U1Z1</accession>